<organism evidence="1">
    <name type="scientific">marine metagenome</name>
    <dbReference type="NCBI Taxonomy" id="408172"/>
    <lineage>
        <taxon>unclassified sequences</taxon>
        <taxon>metagenomes</taxon>
        <taxon>ecological metagenomes</taxon>
    </lineage>
</organism>
<evidence type="ECO:0000313" key="1">
    <source>
        <dbReference type="EMBL" id="SVB73905.1"/>
    </source>
</evidence>
<dbReference type="EMBL" id="UINC01055252">
    <property type="protein sequence ID" value="SVB73905.1"/>
    <property type="molecule type" value="Genomic_DNA"/>
</dbReference>
<proteinExistence type="predicted"/>
<sequence>MQAAETSEEGDALLAEIFGILAANGGESVLAGQDFARGISVAITKYEDSAAAVKTQIEIGAKGLLEFVSAGPFVALDEWWPIASAAINDN</sequence>
<accession>A0A382GGM4</accession>
<protein>
    <submittedName>
        <fullName evidence="1">Uncharacterized protein</fullName>
    </submittedName>
</protein>
<reference evidence="1" key="1">
    <citation type="submission" date="2018-05" db="EMBL/GenBank/DDBJ databases">
        <authorList>
            <person name="Lanie J.A."/>
            <person name="Ng W.-L."/>
            <person name="Kazmierczak K.M."/>
            <person name="Andrzejewski T.M."/>
            <person name="Davidsen T.M."/>
            <person name="Wayne K.J."/>
            <person name="Tettelin H."/>
            <person name="Glass J.I."/>
            <person name="Rusch D."/>
            <person name="Podicherti R."/>
            <person name="Tsui H.-C.T."/>
            <person name="Winkler M.E."/>
        </authorList>
    </citation>
    <scope>NUCLEOTIDE SEQUENCE</scope>
</reference>
<dbReference type="AlphaFoldDB" id="A0A382GGM4"/>
<gene>
    <name evidence="1" type="ORF">METZ01_LOCUS226759</name>
</gene>
<name>A0A382GGM4_9ZZZZ</name>